<dbReference type="InterPro" id="IPR001484">
    <property type="entry name" value="Pyrokinin_CS"/>
</dbReference>
<evidence type="ECO:0000313" key="9">
    <source>
        <dbReference type="Proteomes" id="UP000801492"/>
    </source>
</evidence>
<keyword evidence="9" id="KW-1185">Reference proteome</keyword>
<evidence type="ECO:0000256" key="1">
    <source>
        <dbReference type="ARBA" id="ARBA00004613"/>
    </source>
</evidence>
<comment type="subcellular location">
    <subcellularLocation>
        <location evidence="1">Secreted</location>
    </subcellularLocation>
</comment>
<dbReference type="PROSITE" id="PS00539">
    <property type="entry name" value="PYROKININ"/>
    <property type="match status" value="1"/>
</dbReference>
<evidence type="ECO:0000256" key="6">
    <source>
        <dbReference type="SAM" id="MobiDB-lite"/>
    </source>
</evidence>
<keyword evidence="3" id="KW-0964">Secreted</keyword>
<feature type="region of interest" description="Disordered" evidence="6">
    <location>
        <begin position="139"/>
        <end position="174"/>
    </location>
</feature>
<keyword evidence="5" id="KW-0527">Neuropeptide</keyword>
<accession>A0A8K0CE34</accession>
<name>A0A8K0CE34_IGNLU</name>
<feature type="signal peptide" evidence="7">
    <location>
        <begin position="1"/>
        <end position="20"/>
    </location>
</feature>
<evidence type="ECO:0000256" key="7">
    <source>
        <dbReference type="SAM" id="SignalP"/>
    </source>
</evidence>
<dbReference type="Proteomes" id="UP000801492">
    <property type="component" value="Unassembled WGS sequence"/>
</dbReference>
<evidence type="ECO:0000256" key="4">
    <source>
        <dbReference type="ARBA" id="ARBA00022815"/>
    </source>
</evidence>
<gene>
    <name evidence="8" type="ORF">ILUMI_20566</name>
</gene>
<evidence type="ECO:0000256" key="3">
    <source>
        <dbReference type="ARBA" id="ARBA00022525"/>
    </source>
</evidence>
<comment type="caution">
    <text evidence="8">The sequence shown here is derived from an EMBL/GenBank/DDBJ whole genome shotgun (WGS) entry which is preliminary data.</text>
</comment>
<dbReference type="EMBL" id="VTPC01089859">
    <property type="protein sequence ID" value="KAF2885624.1"/>
    <property type="molecule type" value="Genomic_DNA"/>
</dbReference>
<feature type="compositionally biased region" description="Polar residues" evidence="6">
    <location>
        <begin position="165"/>
        <end position="174"/>
    </location>
</feature>
<organism evidence="8 9">
    <name type="scientific">Ignelater luminosus</name>
    <name type="common">Cucubano</name>
    <name type="synonym">Pyrophorus luminosus</name>
    <dbReference type="NCBI Taxonomy" id="2038154"/>
    <lineage>
        <taxon>Eukaryota</taxon>
        <taxon>Metazoa</taxon>
        <taxon>Ecdysozoa</taxon>
        <taxon>Arthropoda</taxon>
        <taxon>Hexapoda</taxon>
        <taxon>Insecta</taxon>
        <taxon>Pterygota</taxon>
        <taxon>Neoptera</taxon>
        <taxon>Endopterygota</taxon>
        <taxon>Coleoptera</taxon>
        <taxon>Polyphaga</taxon>
        <taxon>Elateriformia</taxon>
        <taxon>Elateroidea</taxon>
        <taxon>Elateridae</taxon>
        <taxon>Agrypninae</taxon>
        <taxon>Pyrophorini</taxon>
        <taxon>Ignelater</taxon>
    </lineage>
</organism>
<feature type="chain" id="PRO_5035419950" evidence="7">
    <location>
        <begin position="21"/>
        <end position="174"/>
    </location>
</feature>
<proteinExistence type="inferred from homology"/>
<dbReference type="OrthoDB" id="6424205at2759"/>
<dbReference type="GO" id="GO:0005184">
    <property type="term" value="F:neuropeptide hormone activity"/>
    <property type="evidence" value="ECO:0007669"/>
    <property type="project" value="InterPro"/>
</dbReference>
<keyword evidence="4" id="KW-0027">Amidation</keyword>
<reference evidence="8" key="1">
    <citation type="submission" date="2019-08" db="EMBL/GenBank/DDBJ databases">
        <title>The genome of the North American firefly Photinus pyralis.</title>
        <authorList>
            <consortium name="Photinus pyralis genome working group"/>
            <person name="Fallon T.R."/>
            <person name="Sander Lower S.E."/>
            <person name="Weng J.-K."/>
        </authorList>
    </citation>
    <scope>NUCLEOTIDE SEQUENCE</scope>
    <source>
        <strain evidence="8">TRF0915ILg1</strain>
        <tissue evidence="8">Whole body</tissue>
    </source>
</reference>
<comment type="similarity">
    <text evidence="2">Belongs to the pyrokinin family.</text>
</comment>
<dbReference type="GO" id="GO:0005576">
    <property type="term" value="C:extracellular region"/>
    <property type="evidence" value="ECO:0007669"/>
    <property type="project" value="UniProtKB-SubCell"/>
</dbReference>
<dbReference type="AlphaFoldDB" id="A0A8K0CE34"/>
<sequence>MGRSGLECCAVFLIVSCVFALIIAEEHNGNDQLTNTAVSRDLQWYVRRKPGVWLTPRVGRKKRSASPYEENNYRTPSFDREQLESLMDTVQEPPWTLVTINEGKRHTVNFTPRLGRESGEENEPDSWLHDTDLNRELMSQRSPPFAPRLGRRMNTYYFDPRLGKRNSNSQKQLL</sequence>
<evidence type="ECO:0000256" key="5">
    <source>
        <dbReference type="ARBA" id="ARBA00023320"/>
    </source>
</evidence>
<evidence type="ECO:0000313" key="8">
    <source>
        <dbReference type="EMBL" id="KAF2885624.1"/>
    </source>
</evidence>
<keyword evidence="7" id="KW-0732">Signal</keyword>
<protein>
    <submittedName>
        <fullName evidence="8">Uncharacterized protein</fullName>
    </submittedName>
</protein>
<evidence type="ECO:0000256" key="2">
    <source>
        <dbReference type="ARBA" id="ARBA00007714"/>
    </source>
</evidence>
<dbReference type="GO" id="GO:0007218">
    <property type="term" value="P:neuropeptide signaling pathway"/>
    <property type="evidence" value="ECO:0007669"/>
    <property type="project" value="UniProtKB-KW"/>
</dbReference>